<feature type="transmembrane region" description="Helical" evidence="1">
    <location>
        <begin position="227"/>
        <end position="247"/>
    </location>
</feature>
<dbReference type="InterPro" id="IPR005804">
    <property type="entry name" value="FA_desaturase_dom"/>
</dbReference>
<evidence type="ECO:0000259" key="2">
    <source>
        <dbReference type="Pfam" id="PF00487"/>
    </source>
</evidence>
<evidence type="ECO:0000313" key="4">
    <source>
        <dbReference type="Proteomes" id="UP000324611"/>
    </source>
</evidence>
<dbReference type="GO" id="GO:0008610">
    <property type="term" value="P:lipid biosynthetic process"/>
    <property type="evidence" value="ECO:0007669"/>
    <property type="project" value="UniProtKB-ARBA"/>
</dbReference>
<evidence type="ECO:0000256" key="1">
    <source>
        <dbReference type="SAM" id="Phobius"/>
    </source>
</evidence>
<keyword evidence="1" id="KW-0812">Transmembrane</keyword>
<sequence length="361" mass="40995">MPKVTFNNKNAFFFQSVKAEVESYFKENNLKKTGNTRLYIKTAVLIPGALAMYVILLTGVLPALPAILLSAFLGFILSCIGFNVMHDACHGSYSRKPWVNEVLGLTLNALGSNAFLWKQKHNVIHHTYTNVDGVDDDIAKSPVIRQCSTQRWVPMHRVQHLYLPLVYGISSILWIFLTDFIKYLSRKVYKTPLQPMKMNDHIIFWASKVLYVVFYVVIPILCVGAQAWLVGFLAMHFVMGFTLAIVFQLAHVVEETEFETVSVEDKVIENEWAIHQIKTTANFSAGNKVTSWFVGGLNYQIEHHLFPRISHVHYPAISKIVAAKCAEFGLPYHSMPTMMEAVRSHFRLMKALGRKPMPAFA</sequence>
<dbReference type="PANTHER" id="PTHR19353:SF19">
    <property type="entry name" value="DELTA(5) FATTY ACID DESATURASE C-RELATED"/>
    <property type="match status" value="1"/>
</dbReference>
<feature type="transmembrane region" description="Helical" evidence="1">
    <location>
        <begin position="161"/>
        <end position="181"/>
    </location>
</feature>
<feature type="transmembrane region" description="Helical" evidence="1">
    <location>
        <begin position="202"/>
        <end position="221"/>
    </location>
</feature>
<reference evidence="3 4" key="2">
    <citation type="submission" date="2019-09" db="EMBL/GenBank/DDBJ databases">
        <authorList>
            <person name="Jin C."/>
        </authorList>
    </citation>
    <scope>NUCLEOTIDE SEQUENCE [LARGE SCALE GENOMIC DNA]</scope>
    <source>
        <strain evidence="3 4">BN140078</strain>
    </source>
</reference>
<feature type="transmembrane region" description="Helical" evidence="1">
    <location>
        <begin position="67"/>
        <end position="86"/>
    </location>
</feature>
<dbReference type="EMBL" id="VUOC01000004">
    <property type="protein sequence ID" value="KAA2238438.1"/>
    <property type="molecule type" value="Genomic_DNA"/>
</dbReference>
<keyword evidence="1" id="KW-1133">Transmembrane helix</keyword>
<dbReference type="PIRSF" id="PIRSF015921">
    <property type="entry name" value="FA_sphinglp_des"/>
    <property type="match status" value="1"/>
</dbReference>
<protein>
    <submittedName>
        <fullName evidence="3">Acyl-CoA desaturase</fullName>
    </submittedName>
</protein>
<dbReference type="InterPro" id="IPR012171">
    <property type="entry name" value="Fatty_acid_desaturase"/>
</dbReference>
<feature type="transmembrane region" description="Helical" evidence="1">
    <location>
        <begin position="38"/>
        <end position="61"/>
    </location>
</feature>
<feature type="domain" description="Fatty acid desaturase" evidence="2">
    <location>
        <begin position="65"/>
        <end position="334"/>
    </location>
</feature>
<keyword evidence="1" id="KW-0472">Membrane</keyword>
<dbReference type="CDD" id="cd03506">
    <property type="entry name" value="Delta6-FADS-like"/>
    <property type="match status" value="1"/>
</dbReference>
<dbReference type="PANTHER" id="PTHR19353">
    <property type="entry name" value="FATTY ACID DESATURASE 2"/>
    <property type="match status" value="1"/>
</dbReference>
<comment type="caution">
    <text evidence="3">The sequence shown here is derived from an EMBL/GenBank/DDBJ whole genome shotgun (WGS) entry which is preliminary data.</text>
</comment>
<reference evidence="3 4" key="1">
    <citation type="submission" date="2019-09" db="EMBL/GenBank/DDBJ databases">
        <title>Chitinophaga ginsengihumi sp. nov., isolated from soil of ginseng rhizosphere.</title>
        <authorList>
            <person name="Lee J."/>
        </authorList>
    </citation>
    <scope>NUCLEOTIDE SEQUENCE [LARGE SCALE GENOMIC DNA]</scope>
    <source>
        <strain evidence="3 4">BN140078</strain>
    </source>
</reference>
<dbReference type="Proteomes" id="UP000324611">
    <property type="component" value="Unassembled WGS sequence"/>
</dbReference>
<name>A0A5B2VIH6_9BACT</name>
<accession>A0A5B2VIH6</accession>
<dbReference type="Pfam" id="PF00487">
    <property type="entry name" value="FA_desaturase"/>
    <property type="match status" value="1"/>
</dbReference>
<keyword evidence="4" id="KW-1185">Reference proteome</keyword>
<dbReference type="AlphaFoldDB" id="A0A5B2VIH6"/>
<evidence type="ECO:0000313" key="3">
    <source>
        <dbReference type="EMBL" id="KAA2238438.1"/>
    </source>
</evidence>
<dbReference type="RefSeq" id="WP_149839619.1">
    <property type="nucleotide sequence ID" value="NZ_VUOC01000004.1"/>
</dbReference>
<gene>
    <name evidence="3" type="ORF">F0L74_19615</name>
</gene>
<organism evidence="3 4">
    <name type="scientific">Chitinophaga agrisoli</name>
    <dbReference type="NCBI Taxonomy" id="2607653"/>
    <lineage>
        <taxon>Bacteria</taxon>
        <taxon>Pseudomonadati</taxon>
        <taxon>Bacteroidota</taxon>
        <taxon>Chitinophagia</taxon>
        <taxon>Chitinophagales</taxon>
        <taxon>Chitinophagaceae</taxon>
        <taxon>Chitinophaga</taxon>
    </lineage>
</organism>
<dbReference type="GO" id="GO:0016020">
    <property type="term" value="C:membrane"/>
    <property type="evidence" value="ECO:0007669"/>
    <property type="project" value="TreeGrafter"/>
</dbReference>
<proteinExistence type="predicted"/>
<dbReference type="GO" id="GO:0016717">
    <property type="term" value="F:oxidoreductase activity, acting on paired donors, with oxidation of a pair of donors resulting in the reduction of molecular oxygen to two molecules of water"/>
    <property type="evidence" value="ECO:0007669"/>
    <property type="project" value="TreeGrafter"/>
</dbReference>